<gene>
    <name evidence="1" type="ORF">EZS27_036831</name>
</gene>
<proteinExistence type="predicted"/>
<sequence>MLIPPTGLFSIINAKIRYFVSRKDNIASDYALSGFNEYGDYCKHWGLEGKKLSIPLKLKQFNHPFGEYFVKTIKELKNQCQVVIIPPVIRESAFRVHENNAEKINTFLLENDIPFLVPPQTHVVPDEYAYDTDYHVNRKGVDFYTTCIIKELKDVIK</sequence>
<accession>A0A5J4PTQ0</accession>
<evidence type="ECO:0000313" key="1">
    <source>
        <dbReference type="EMBL" id="KAA6312191.1"/>
    </source>
</evidence>
<reference evidence="1" key="1">
    <citation type="submission" date="2019-03" db="EMBL/GenBank/DDBJ databases">
        <title>Single cell metagenomics reveals metabolic interactions within the superorganism composed of flagellate Streblomastix strix and complex community of Bacteroidetes bacteria on its surface.</title>
        <authorList>
            <person name="Treitli S.C."/>
            <person name="Kolisko M."/>
            <person name="Husnik F."/>
            <person name="Keeling P."/>
            <person name="Hampl V."/>
        </authorList>
    </citation>
    <scope>NUCLEOTIDE SEQUENCE</scope>
    <source>
        <strain evidence="1">STM</strain>
    </source>
</reference>
<evidence type="ECO:0008006" key="2">
    <source>
        <dbReference type="Google" id="ProtNLM"/>
    </source>
</evidence>
<protein>
    <recommendedName>
        <fullName evidence="2">SGNH hydrolase-type esterase domain-containing protein</fullName>
    </recommendedName>
</protein>
<comment type="caution">
    <text evidence="1">The sequence shown here is derived from an EMBL/GenBank/DDBJ whole genome shotgun (WGS) entry which is preliminary data.</text>
</comment>
<organism evidence="1">
    <name type="scientific">termite gut metagenome</name>
    <dbReference type="NCBI Taxonomy" id="433724"/>
    <lineage>
        <taxon>unclassified sequences</taxon>
        <taxon>metagenomes</taxon>
        <taxon>organismal metagenomes</taxon>
    </lineage>
</organism>
<dbReference type="AlphaFoldDB" id="A0A5J4PTQ0"/>
<dbReference type="EMBL" id="SNRY01006616">
    <property type="protein sequence ID" value="KAA6312191.1"/>
    <property type="molecule type" value="Genomic_DNA"/>
</dbReference>
<name>A0A5J4PTQ0_9ZZZZ</name>